<feature type="domain" description="Thiamine pyrophosphate enzyme central" evidence="12">
    <location>
        <begin position="224"/>
        <end position="340"/>
    </location>
</feature>
<dbReference type="CDD" id="cd02005">
    <property type="entry name" value="TPP_PDC_IPDC"/>
    <property type="match status" value="1"/>
</dbReference>
<feature type="binding site" evidence="10">
    <location>
        <position position="469"/>
    </location>
    <ligand>
        <name>Mg(2+)</name>
        <dbReference type="ChEBI" id="CHEBI:18420"/>
    </ligand>
</feature>
<keyword evidence="6 10" id="KW-0460">Magnesium</keyword>
<comment type="similarity">
    <text evidence="3 11">Belongs to the TPP enzyme family.</text>
</comment>
<dbReference type="Pfam" id="PF02775">
    <property type="entry name" value="TPP_enzyme_C"/>
    <property type="match status" value="1"/>
</dbReference>
<evidence type="ECO:0000259" key="14">
    <source>
        <dbReference type="Pfam" id="PF02776"/>
    </source>
</evidence>
<keyword evidence="16" id="KW-1185">Reference proteome</keyword>
<dbReference type="GO" id="GO:0000287">
    <property type="term" value="F:magnesium ion binding"/>
    <property type="evidence" value="ECO:0007669"/>
    <property type="project" value="InterPro"/>
</dbReference>
<dbReference type="InterPro" id="IPR047213">
    <property type="entry name" value="TPP_PYR_PDC_IPDC-like"/>
</dbReference>
<name>A0AA38UCW9_9AGAR</name>
<dbReference type="FunFam" id="3.40.50.970:FF:000019">
    <property type="entry name" value="Pyruvate decarboxylase isozyme"/>
    <property type="match status" value="1"/>
</dbReference>
<evidence type="ECO:0000256" key="4">
    <source>
        <dbReference type="ARBA" id="ARBA00022723"/>
    </source>
</evidence>
<dbReference type="CDD" id="cd07038">
    <property type="entry name" value="TPP_PYR_PDC_IPDC_like"/>
    <property type="match status" value="1"/>
</dbReference>
<dbReference type="GO" id="GO:0005829">
    <property type="term" value="C:cytosol"/>
    <property type="evidence" value="ECO:0007669"/>
    <property type="project" value="TreeGrafter"/>
</dbReference>
<dbReference type="GO" id="GO:0005739">
    <property type="term" value="C:mitochondrion"/>
    <property type="evidence" value="ECO:0007669"/>
    <property type="project" value="UniProtKB-SubCell"/>
</dbReference>
<dbReference type="Pfam" id="PF02776">
    <property type="entry name" value="TPP_enzyme_N"/>
    <property type="match status" value="1"/>
</dbReference>
<dbReference type="SUPFAM" id="SSF52518">
    <property type="entry name" value="Thiamin diphosphate-binding fold (THDP-binding)"/>
    <property type="match status" value="2"/>
</dbReference>
<comment type="cofactor">
    <cofactor evidence="10">
        <name>Mg(2+)</name>
        <dbReference type="ChEBI" id="CHEBI:18420"/>
    </cofactor>
    <text evidence="10">Binds 1 Mg(2+) per subunit.</text>
</comment>
<dbReference type="InterPro" id="IPR011766">
    <property type="entry name" value="TPP_enzyme_TPP-bd"/>
</dbReference>
<evidence type="ECO:0000256" key="6">
    <source>
        <dbReference type="ARBA" id="ARBA00022842"/>
    </source>
</evidence>
<evidence type="ECO:0000256" key="11">
    <source>
        <dbReference type="RuleBase" id="RU362132"/>
    </source>
</evidence>
<evidence type="ECO:0000313" key="15">
    <source>
        <dbReference type="EMBL" id="KAJ3837151.1"/>
    </source>
</evidence>
<evidence type="ECO:0000256" key="1">
    <source>
        <dbReference type="ARBA" id="ARBA00001964"/>
    </source>
</evidence>
<dbReference type="EMBL" id="MU806266">
    <property type="protein sequence ID" value="KAJ3837151.1"/>
    <property type="molecule type" value="Genomic_DNA"/>
</dbReference>
<dbReference type="PANTHER" id="PTHR43452:SF30">
    <property type="entry name" value="PYRUVATE DECARBOXYLASE ISOZYME 1-RELATED"/>
    <property type="match status" value="1"/>
</dbReference>
<accession>A0AA38UCW9</accession>
<evidence type="ECO:0000313" key="16">
    <source>
        <dbReference type="Proteomes" id="UP001163846"/>
    </source>
</evidence>
<sequence>MSTPDVFKDEIQRLTVSTVRTEPDMEVGVYLLRRLEELGVKSFFGVPGDFNLGFLDLVDDYPGIDWIGACNELNAAYAADGYARIKTGNVGAVLTTYGVGELSAINGIAGAYAEMVPVVHIAGFPSLKEQEDRPLLHHTMGDGRYNAYAQAAELFTHSHTILNDVHTAAAEIDRVLSDCVLESRPVYIALPTDVAYAKISSYRLNIPLPRKPLLNDRAAEAAAINEIAKLVEEADGDVAVLVDVGAVRYNVVEEVRSFVETTGFGVYASPMGKSVVSEAYERYGGLYTGATTRPEIKAKIEDAKLLISIGALKSDLNTGNFTNKLNVARTVELHATTTKIKFSEYAGVGMKYLLPKLASVLSTTSGIKSKTLTIPVPKWTYSLPQESDEIISQTWLWARIGQFLQPKDVVIAETGTSAFGVLDIPFPDNAIFVSQILWGSIGWTVGSTLGAAVAAREKGLGRVILFIGDGSIQLTVQELSTMLREDLKPIVFILNNGGYTIERALRGERRKYNDTVNWGWPRLMQALGDVDGTRTKSYVVNTKAEMDELLNDTGFCAAEVMQVVEIRMRMFDAPYALKAGTPFGSKW</sequence>
<dbReference type="InterPro" id="IPR029061">
    <property type="entry name" value="THDP-binding"/>
</dbReference>
<evidence type="ECO:0000256" key="2">
    <source>
        <dbReference type="ARBA" id="ARBA00004173"/>
    </source>
</evidence>
<keyword evidence="7 11" id="KW-0786">Thiamine pyrophosphate</keyword>
<dbReference type="GO" id="GO:0005634">
    <property type="term" value="C:nucleus"/>
    <property type="evidence" value="ECO:0007669"/>
    <property type="project" value="TreeGrafter"/>
</dbReference>
<dbReference type="FunFam" id="3.40.50.970:FF:000024">
    <property type="entry name" value="Pyruvate decarboxylase isozyme"/>
    <property type="match status" value="1"/>
</dbReference>
<dbReference type="PANTHER" id="PTHR43452">
    <property type="entry name" value="PYRUVATE DECARBOXYLASE"/>
    <property type="match status" value="1"/>
</dbReference>
<dbReference type="Pfam" id="PF00205">
    <property type="entry name" value="TPP_enzyme_M"/>
    <property type="match status" value="1"/>
</dbReference>
<dbReference type="InterPro" id="IPR012000">
    <property type="entry name" value="Thiamin_PyroP_enz_cen_dom"/>
</dbReference>
<proteinExistence type="inferred from homology"/>
<evidence type="ECO:0000256" key="10">
    <source>
        <dbReference type="PIRSR" id="PIRSR036565-2"/>
    </source>
</evidence>
<dbReference type="Gene3D" id="3.40.50.970">
    <property type="match status" value="2"/>
</dbReference>
<keyword evidence="15" id="KW-0670">Pyruvate</keyword>
<evidence type="ECO:0000256" key="9">
    <source>
        <dbReference type="ARBA" id="ARBA00023239"/>
    </source>
</evidence>
<keyword evidence="9" id="KW-0456">Lyase</keyword>
<evidence type="ECO:0000256" key="7">
    <source>
        <dbReference type="ARBA" id="ARBA00023052"/>
    </source>
</evidence>
<dbReference type="GO" id="GO:0030976">
    <property type="term" value="F:thiamine pyrophosphate binding"/>
    <property type="evidence" value="ECO:0007669"/>
    <property type="project" value="InterPro"/>
</dbReference>
<dbReference type="InterPro" id="IPR012110">
    <property type="entry name" value="PDC/IPDC-like"/>
</dbReference>
<feature type="binding site" evidence="10">
    <location>
        <position position="498"/>
    </location>
    <ligand>
        <name>Mg(2+)</name>
        <dbReference type="ChEBI" id="CHEBI:18420"/>
    </ligand>
</feature>
<reference evidence="15" key="1">
    <citation type="submission" date="2022-08" db="EMBL/GenBank/DDBJ databases">
        <authorList>
            <consortium name="DOE Joint Genome Institute"/>
            <person name="Min B."/>
            <person name="Riley R."/>
            <person name="Sierra-Patev S."/>
            <person name="Naranjo-Ortiz M."/>
            <person name="Looney B."/>
            <person name="Konkel Z."/>
            <person name="Slot J.C."/>
            <person name="Sakamoto Y."/>
            <person name="Steenwyk J.L."/>
            <person name="Rokas A."/>
            <person name="Carro J."/>
            <person name="Camarero S."/>
            <person name="Ferreira P."/>
            <person name="Molpeceres G."/>
            <person name="Ruiz-Duenas F.J."/>
            <person name="Serrano A."/>
            <person name="Henrissat B."/>
            <person name="Drula E."/>
            <person name="Hughes K.W."/>
            <person name="Mata J.L."/>
            <person name="Ishikawa N.K."/>
            <person name="Vargas-Isla R."/>
            <person name="Ushijima S."/>
            <person name="Smith C.A."/>
            <person name="Ahrendt S."/>
            <person name="Andreopoulos W."/>
            <person name="He G."/>
            <person name="Labutti K."/>
            <person name="Lipzen A."/>
            <person name="Ng V."/>
            <person name="Sandor L."/>
            <person name="Barry K."/>
            <person name="Martinez A.T."/>
            <person name="Xiao Y."/>
            <person name="Gibbons J.G."/>
            <person name="Terashima K."/>
            <person name="Hibbett D.S."/>
            <person name="Grigoriev I.V."/>
        </authorList>
    </citation>
    <scope>NUCLEOTIDE SEQUENCE</scope>
    <source>
        <strain evidence="15">TFB9207</strain>
    </source>
</reference>
<dbReference type="SUPFAM" id="SSF52467">
    <property type="entry name" value="DHS-like NAD/FAD-binding domain"/>
    <property type="match status" value="1"/>
</dbReference>
<dbReference type="Proteomes" id="UP001163846">
    <property type="component" value="Unassembled WGS sequence"/>
</dbReference>
<evidence type="ECO:0000259" key="12">
    <source>
        <dbReference type="Pfam" id="PF00205"/>
    </source>
</evidence>
<dbReference type="GO" id="GO:0000949">
    <property type="term" value="P:aromatic amino acid family catabolic process to alcohol via Ehrlich pathway"/>
    <property type="evidence" value="ECO:0007669"/>
    <property type="project" value="TreeGrafter"/>
</dbReference>
<evidence type="ECO:0000259" key="13">
    <source>
        <dbReference type="Pfam" id="PF02775"/>
    </source>
</evidence>
<keyword evidence="4 10" id="KW-0479">Metal-binding</keyword>
<keyword evidence="5" id="KW-0210">Decarboxylase</keyword>
<dbReference type="Gene3D" id="3.40.50.1220">
    <property type="entry name" value="TPP-binding domain"/>
    <property type="match status" value="1"/>
</dbReference>
<feature type="domain" description="Thiamine pyrophosphate enzyme N-terminal TPP-binding" evidence="14">
    <location>
        <begin position="25"/>
        <end position="137"/>
    </location>
</feature>
<keyword evidence="8" id="KW-0496">Mitochondrion</keyword>
<dbReference type="InterPro" id="IPR029035">
    <property type="entry name" value="DHS-like_NAD/FAD-binding_dom"/>
</dbReference>
<feature type="domain" description="Thiamine pyrophosphate enzyme TPP-binding" evidence="13">
    <location>
        <begin position="432"/>
        <end position="552"/>
    </location>
</feature>
<dbReference type="PIRSF" id="PIRSF036565">
    <property type="entry name" value="Pyruvt_ip_decrb"/>
    <property type="match status" value="1"/>
</dbReference>
<evidence type="ECO:0000256" key="3">
    <source>
        <dbReference type="ARBA" id="ARBA00007812"/>
    </source>
</evidence>
<gene>
    <name evidence="15" type="ORF">F5878DRAFT_623160</name>
</gene>
<comment type="subcellular location">
    <subcellularLocation>
        <location evidence="2">Mitochondrion</location>
    </subcellularLocation>
</comment>
<feature type="binding site" evidence="10">
    <location>
        <position position="496"/>
    </location>
    <ligand>
        <name>Mg(2+)</name>
        <dbReference type="ChEBI" id="CHEBI:18420"/>
    </ligand>
</feature>
<dbReference type="InterPro" id="IPR047214">
    <property type="entry name" value="TPP_PDC_IPDC"/>
</dbReference>
<evidence type="ECO:0000256" key="8">
    <source>
        <dbReference type="ARBA" id="ARBA00023128"/>
    </source>
</evidence>
<dbReference type="AlphaFoldDB" id="A0AA38UCW9"/>
<dbReference type="InterPro" id="IPR012001">
    <property type="entry name" value="Thiamin_PyroP_enz_TPP-bd_dom"/>
</dbReference>
<evidence type="ECO:0000256" key="5">
    <source>
        <dbReference type="ARBA" id="ARBA00022793"/>
    </source>
</evidence>
<organism evidence="15 16">
    <name type="scientific">Lentinula raphanica</name>
    <dbReference type="NCBI Taxonomy" id="153919"/>
    <lineage>
        <taxon>Eukaryota</taxon>
        <taxon>Fungi</taxon>
        <taxon>Dikarya</taxon>
        <taxon>Basidiomycota</taxon>
        <taxon>Agaricomycotina</taxon>
        <taxon>Agaricomycetes</taxon>
        <taxon>Agaricomycetidae</taxon>
        <taxon>Agaricales</taxon>
        <taxon>Marasmiineae</taxon>
        <taxon>Omphalotaceae</taxon>
        <taxon>Lentinula</taxon>
    </lineage>
</organism>
<comment type="caution">
    <text evidence="15">The sequence shown here is derived from an EMBL/GenBank/DDBJ whole genome shotgun (WGS) entry which is preliminary data.</text>
</comment>
<dbReference type="GO" id="GO:0004737">
    <property type="term" value="F:pyruvate decarboxylase activity"/>
    <property type="evidence" value="ECO:0007669"/>
    <property type="project" value="TreeGrafter"/>
</dbReference>
<protein>
    <submittedName>
        <fullName evidence="15">Pyruvate decarboxylase</fullName>
    </submittedName>
</protein>
<comment type="cofactor">
    <cofactor evidence="1">
        <name>thiamine diphosphate</name>
        <dbReference type="ChEBI" id="CHEBI:58937"/>
    </cofactor>
</comment>